<proteinExistence type="predicted"/>
<gene>
    <name evidence="2" type="ORF">PoB_005901500</name>
</gene>
<feature type="compositionally biased region" description="Polar residues" evidence="1">
    <location>
        <begin position="210"/>
        <end position="229"/>
    </location>
</feature>
<feature type="compositionally biased region" description="Basic and acidic residues" evidence="1">
    <location>
        <begin position="230"/>
        <end position="247"/>
    </location>
</feature>
<comment type="caution">
    <text evidence="2">The sequence shown here is derived from an EMBL/GenBank/DDBJ whole genome shotgun (WGS) entry which is preliminary data.</text>
</comment>
<feature type="compositionally biased region" description="Polar residues" evidence="1">
    <location>
        <begin position="78"/>
        <end position="88"/>
    </location>
</feature>
<reference evidence="2 3" key="1">
    <citation type="journal article" date="2021" name="Elife">
        <title>Chloroplast acquisition without the gene transfer in kleptoplastic sea slugs, Plakobranchus ocellatus.</title>
        <authorList>
            <person name="Maeda T."/>
            <person name="Takahashi S."/>
            <person name="Yoshida T."/>
            <person name="Shimamura S."/>
            <person name="Takaki Y."/>
            <person name="Nagai Y."/>
            <person name="Toyoda A."/>
            <person name="Suzuki Y."/>
            <person name="Arimoto A."/>
            <person name="Ishii H."/>
            <person name="Satoh N."/>
            <person name="Nishiyama T."/>
            <person name="Hasebe M."/>
            <person name="Maruyama T."/>
            <person name="Minagawa J."/>
            <person name="Obokata J."/>
            <person name="Shigenobu S."/>
        </authorList>
    </citation>
    <scope>NUCLEOTIDE SEQUENCE [LARGE SCALE GENOMIC DNA]</scope>
</reference>
<protein>
    <submittedName>
        <fullName evidence="2">Uncharacterized protein</fullName>
    </submittedName>
</protein>
<feature type="region of interest" description="Disordered" evidence="1">
    <location>
        <begin position="43"/>
        <end position="92"/>
    </location>
</feature>
<evidence type="ECO:0000313" key="2">
    <source>
        <dbReference type="EMBL" id="GFO32510.1"/>
    </source>
</evidence>
<evidence type="ECO:0000313" key="3">
    <source>
        <dbReference type="Proteomes" id="UP000735302"/>
    </source>
</evidence>
<accession>A0AAV4CKU2</accession>
<keyword evidence="3" id="KW-1185">Reference proteome</keyword>
<dbReference type="AlphaFoldDB" id="A0AAV4CKU2"/>
<feature type="region of interest" description="Disordered" evidence="1">
    <location>
        <begin position="196"/>
        <end position="285"/>
    </location>
</feature>
<sequence length="285" mass="31482">MSDLMLYHHILILINAKLYLLWFLDELVSKIFRLVVEPDENINRKDSDQDTTGNPSSSRSRNWQHLTADADSVSSDSTQCTGHTTSLPRWQAEGGIQDQAMAHLVSDKYIARKENEPYSSGDQYEPCGATFDSRYERKHLEQSSPAIVSSLHSGSPGEIVYDASDEDSSATFRCDMNKLSIDAELGIDQGQNAGYRKFPRKIEKSPARAKSSSTDSSLTDGNARAVSSSRPERTARKRKTSECRDSITDAALSGSSLKHPNLKSVRQSKESAPPSQIPPCNKAVL</sequence>
<name>A0AAV4CKU2_9GAST</name>
<dbReference type="Proteomes" id="UP000735302">
    <property type="component" value="Unassembled WGS sequence"/>
</dbReference>
<feature type="compositionally biased region" description="Polar residues" evidence="1">
    <location>
        <begin position="50"/>
        <end position="65"/>
    </location>
</feature>
<dbReference type="EMBL" id="BLXT01006630">
    <property type="protein sequence ID" value="GFO32510.1"/>
    <property type="molecule type" value="Genomic_DNA"/>
</dbReference>
<organism evidence="2 3">
    <name type="scientific">Plakobranchus ocellatus</name>
    <dbReference type="NCBI Taxonomy" id="259542"/>
    <lineage>
        <taxon>Eukaryota</taxon>
        <taxon>Metazoa</taxon>
        <taxon>Spiralia</taxon>
        <taxon>Lophotrochozoa</taxon>
        <taxon>Mollusca</taxon>
        <taxon>Gastropoda</taxon>
        <taxon>Heterobranchia</taxon>
        <taxon>Euthyneura</taxon>
        <taxon>Panpulmonata</taxon>
        <taxon>Sacoglossa</taxon>
        <taxon>Placobranchoidea</taxon>
        <taxon>Plakobranchidae</taxon>
        <taxon>Plakobranchus</taxon>
    </lineage>
</organism>
<evidence type="ECO:0000256" key="1">
    <source>
        <dbReference type="SAM" id="MobiDB-lite"/>
    </source>
</evidence>